<evidence type="ECO:0000259" key="5">
    <source>
        <dbReference type="Pfam" id="PF00149"/>
    </source>
</evidence>
<dbReference type="SUPFAM" id="SSF56300">
    <property type="entry name" value="Metallo-dependent phosphatases"/>
    <property type="match status" value="1"/>
</dbReference>
<feature type="domain" description="Calcineurin-like phosphoesterase" evidence="5">
    <location>
        <begin position="3"/>
        <end position="194"/>
    </location>
</feature>
<evidence type="ECO:0000256" key="1">
    <source>
        <dbReference type="ARBA" id="ARBA00022723"/>
    </source>
</evidence>
<keyword evidence="2" id="KW-0378">Hydrolase</keyword>
<dbReference type="InterPro" id="IPR004843">
    <property type="entry name" value="Calcineurin-like_PHP"/>
</dbReference>
<comment type="similarity">
    <text evidence="4">Belongs to the cyclic nucleotide phosphodiesterase class-III family.</text>
</comment>
<proteinExistence type="inferred from homology"/>
<protein>
    <submittedName>
        <fullName evidence="6">3',5'-cyclic AMP phosphodiesterase CpdA</fullName>
    </submittedName>
</protein>
<dbReference type="GO" id="GO:0046872">
    <property type="term" value="F:metal ion binding"/>
    <property type="evidence" value="ECO:0007669"/>
    <property type="project" value="UniProtKB-KW"/>
</dbReference>
<organism evidence="6 7">
    <name type="scientific">Parvularcula dongshanensis</name>
    <dbReference type="NCBI Taxonomy" id="1173995"/>
    <lineage>
        <taxon>Bacteria</taxon>
        <taxon>Pseudomonadati</taxon>
        <taxon>Pseudomonadota</taxon>
        <taxon>Alphaproteobacteria</taxon>
        <taxon>Parvularculales</taxon>
        <taxon>Parvularculaceae</taxon>
        <taxon>Parvularcula</taxon>
    </lineage>
</organism>
<dbReference type="PANTHER" id="PTHR42988">
    <property type="entry name" value="PHOSPHOHYDROLASE"/>
    <property type="match status" value="1"/>
</dbReference>
<dbReference type="RefSeq" id="WP_183814925.1">
    <property type="nucleotide sequence ID" value="NZ_JACHOB010000001.1"/>
</dbReference>
<evidence type="ECO:0000313" key="6">
    <source>
        <dbReference type="EMBL" id="MBB4657649.1"/>
    </source>
</evidence>
<name>A0A840HYJ8_9PROT</name>
<dbReference type="AlphaFoldDB" id="A0A840HYJ8"/>
<keyword evidence="3" id="KW-0408">Iron</keyword>
<dbReference type="Proteomes" id="UP000563524">
    <property type="component" value="Unassembled WGS sequence"/>
</dbReference>
<evidence type="ECO:0000256" key="2">
    <source>
        <dbReference type="ARBA" id="ARBA00022801"/>
    </source>
</evidence>
<dbReference type="Gene3D" id="3.60.21.10">
    <property type="match status" value="1"/>
</dbReference>
<dbReference type="InterPro" id="IPR029052">
    <property type="entry name" value="Metallo-depent_PP-like"/>
</dbReference>
<keyword evidence="1" id="KW-0479">Metal-binding</keyword>
<comment type="caution">
    <text evidence="6">The sequence shown here is derived from an EMBL/GenBank/DDBJ whole genome shotgun (WGS) entry which is preliminary data.</text>
</comment>
<keyword evidence="7" id="KW-1185">Reference proteome</keyword>
<reference evidence="6 7" key="1">
    <citation type="submission" date="2020-08" db="EMBL/GenBank/DDBJ databases">
        <title>Genomic Encyclopedia of Type Strains, Phase IV (KMG-IV): sequencing the most valuable type-strain genomes for metagenomic binning, comparative biology and taxonomic classification.</title>
        <authorList>
            <person name="Goeker M."/>
        </authorList>
    </citation>
    <scope>NUCLEOTIDE SEQUENCE [LARGE SCALE GENOMIC DNA]</scope>
    <source>
        <strain evidence="6 7">DSM 102850</strain>
    </source>
</reference>
<evidence type="ECO:0000256" key="4">
    <source>
        <dbReference type="ARBA" id="ARBA00025742"/>
    </source>
</evidence>
<dbReference type="GO" id="GO:0016787">
    <property type="term" value="F:hydrolase activity"/>
    <property type="evidence" value="ECO:0007669"/>
    <property type="project" value="UniProtKB-KW"/>
</dbReference>
<gene>
    <name evidence="6" type="ORF">GGQ59_000149</name>
</gene>
<evidence type="ECO:0000313" key="7">
    <source>
        <dbReference type="Proteomes" id="UP000563524"/>
    </source>
</evidence>
<sequence>MTRIAHLSDLHFGRTDQAQLDALASLLVGDRIDHVIVTGDLTQQGRKREFVAAAAWLRELPMKVTAIPGNHDAPVRNLYRRFAHPWRRYERCTGFEAEPVVVGEGFVFAGANSARRFRPGLDWSTGALTRRQTDRVLSAFRRHKKDVKMVGFHHPVQAIETAAKAGKAVVSGADRVIDTLADAHVDVVMTGHVHLARVTTIKDRNWRFVMSQAGTAVSTRLRGEPASYNVLDLGGDDMRIETHRWAADGFAVERSTRFLRGPGGWVEAA</sequence>
<dbReference type="EMBL" id="JACHOB010000001">
    <property type="protein sequence ID" value="MBB4657649.1"/>
    <property type="molecule type" value="Genomic_DNA"/>
</dbReference>
<evidence type="ECO:0000256" key="3">
    <source>
        <dbReference type="ARBA" id="ARBA00023004"/>
    </source>
</evidence>
<dbReference type="PANTHER" id="PTHR42988:SF2">
    <property type="entry name" value="CYCLIC NUCLEOTIDE PHOSPHODIESTERASE CBUA0032-RELATED"/>
    <property type="match status" value="1"/>
</dbReference>
<dbReference type="InterPro" id="IPR050884">
    <property type="entry name" value="CNP_phosphodiesterase-III"/>
</dbReference>
<accession>A0A840HYJ8</accession>
<dbReference type="Pfam" id="PF00149">
    <property type="entry name" value="Metallophos"/>
    <property type="match status" value="1"/>
</dbReference>